<evidence type="ECO:0000259" key="25">
    <source>
        <dbReference type="PROSITE" id="PS50885"/>
    </source>
</evidence>
<keyword evidence="5 21" id="KW-1003">Cell membrane</keyword>
<evidence type="ECO:0000256" key="17">
    <source>
        <dbReference type="ARBA" id="ARBA00023012"/>
    </source>
</evidence>
<dbReference type="Proteomes" id="UP000530514">
    <property type="component" value="Unassembled WGS sequence"/>
</dbReference>
<evidence type="ECO:0000256" key="23">
    <source>
        <dbReference type="SAM" id="Phobius"/>
    </source>
</evidence>
<evidence type="ECO:0000256" key="21">
    <source>
        <dbReference type="PIRNR" id="PIRNR037431"/>
    </source>
</evidence>
<dbReference type="PRINTS" id="PR00344">
    <property type="entry name" value="BCTRLSENSOR"/>
</dbReference>
<dbReference type="SMART" id="SM00304">
    <property type="entry name" value="HAMP"/>
    <property type="match status" value="1"/>
</dbReference>
<evidence type="ECO:0000256" key="4">
    <source>
        <dbReference type="ARBA" id="ARBA00004651"/>
    </source>
</evidence>
<reference evidence="26 27" key="1">
    <citation type="submission" date="2020-07" db="EMBL/GenBank/DDBJ databases">
        <authorList>
            <person name="Feng H."/>
        </authorList>
    </citation>
    <scope>NUCLEOTIDE SEQUENCE [LARGE SCALE GENOMIC DNA]</scope>
    <source>
        <strain evidence="27">s-11</strain>
    </source>
</reference>
<dbReference type="InterPro" id="IPR050482">
    <property type="entry name" value="Sensor_HK_TwoCompSys"/>
</dbReference>
<dbReference type="GO" id="GO:0046872">
    <property type="term" value="F:metal ion binding"/>
    <property type="evidence" value="ECO:0007669"/>
    <property type="project" value="UniProtKB-KW"/>
</dbReference>
<dbReference type="PROSITE" id="PS50885">
    <property type="entry name" value="HAMP"/>
    <property type="match status" value="1"/>
</dbReference>
<keyword evidence="22" id="KW-0175">Coiled coil</keyword>
<gene>
    <name evidence="26" type="ORF">H1164_15140</name>
</gene>
<keyword evidence="7" id="KW-0963">Cytoplasm</keyword>
<keyword evidence="12 21" id="KW-0547">Nucleotide-binding</keyword>
<evidence type="ECO:0000256" key="5">
    <source>
        <dbReference type="ARBA" id="ARBA00022475"/>
    </source>
</evidence>
<dbReference type="GO" id="GO:0000155">
    <property type="term" value="F:phosphorelay sensor kinase activity"/>
    <property type="evidence" value="ECO:0007669"/>
    <property type="project" value="UniProtKB-UniRule"/>
</dbReference>
<dbReference type="InterPro" id="IPR003594">
    <property type="entry name" value="HATPase_dom"/>
</dbReference>
<dbReference type="CDD" id="cd16917">
    <property type="entry name" value="HATPase_UhpB-NarQ-NarX-like"/>
    <property type="match status" value="1"/>
</dbReference>
<dbReference type="GO" id="GO:0051539">
    <property type="term" value="F:4 iron, 4 sulfur cluster binding"/>
    <property type="evidence" value="ECO:0007669"/>
    <property type="project" value="UniProtKB-KW"/>
</dbReference>
<evidence type="ECO:0000313" key="27">
    <source>
        <dbReference type="Proteomes" id="UP000530514"/>
    </source>
</evidence>
<comment type="caution">
    <text evidence="26">The sequence shown here is derived from an EMBL/GenBank/DDBJ whole genome shotgun (WGS) entry which is preliminary data.</text>
</comment>
<evidence type="ECO:0000256" key="18">
    <source>
        <dbReference type="ARBA" id="ARBA00023014"/>
    </source>
</evidence>
<dbReference type="InterPro" id="IPR004358">
    <property type="entry name" value="Sig_transdc_His_kin-like_C"/>
</dbReference>
<evidence type="ECO:0000256" key="1">
    <source>
        <dbReference type="ARBA" id="ARBA00000085"/>
    </source>
</evidence>
<evidence type="ECO:0000256" key="7">
    <source>
        <dbReference type="ARBA" id="ARBA00022490"/>
    </source>
</evidence>
<dbReference type="Gene3D" id="3.30.565.10">
    <property type="entry name" value="Histidine kinase-like ATPase, C-terminal domain"/>
    <property type="match status" value="1"/>
</dbReference>
<evidence type="ECO:0000256" key="9">
    <source>
        <dbReference type="ARBA" id="ARBA00022679"/>
    </source>
</evidence>
<organism evidence="26 27">
    <name type="scientific">Thermoactinomyces daqus</name>
    <dbReference type="NCBI Taxonomy" id="1329516"/>
    <lineage>
        <taxon>Bacteria</taxon>
        <taxon>Bacillati</taxon>
        <taxon>Bacillota</taxon>
        <taxon>Bacilli</taxon>
        <taxon>Bacillales</taxon>
        <taxon>Thermoactinomycetaceae</taxon>
        <taxon>Thermoactinomyces</taxon>
    </lineage>
</organism>
<dbReference type="SUPFAM" id="SSF158472">
    <property type="entry name" value="HAMP domain-like"/>
    <property type="match status" value="1"/>
</dbReference>
<keyword evidence="16" id="KW-0408">Iron</keyword>
<evidence type="ECO:0000256" key="19">
    <source>
        <dbReference type="ARBA" id="ARBA00023136"/>
    </source>
</evidence>
<dbReference type="EC" id="2.7.13.3" evidence="21"/>
<evidence type="ECO:0000256" key="22">
    <source>
        <dbReference type="SAM" id="Coils"/>
    </source>
</evidence>
<evidence type="ECO:0000256" key="12">
    <source>
        <dbReference type="ARBA" id="ARBA00022741"/>
    </source>
</evidence>
<evidence type="ECO:0000256" key="3">
    <source>
        <dbReference type="ARBA" id="ARBA00004496"/>
    </source>
</evidence>
<dbReference type="InterPro" id="IPR011712">
    <property type="entry name" value="Sig_transdc_His_kin_sub3_dim/P"/>
</dbReference>
<dbReference type="PIRSF" id="PIRSF037431">
    <property type="entry name" value="STHK_LiaS"/>
    <property type="match status" value="1"/>
</dbReference>
<evidence type="ECO:0000256" key="13">
    <source>
        <dbReference type="ARBA" id="ARBA00022777"/>
    </source>
</evidence>
<evidence type="ECO:0000256" key="11">
    <source>
        <dbReference type="ARBA" id="ARBA00022723"/>
    </source>
</evidence>
<keyword evidence="18" id="KW-0411">Iron-sulfur</keyword>
<dbReference type="GO" id="GO:0005524">
    <property type="term" value="F:ATP binding"/>
    <property type="evidence" value="ECO:0007669"/>
    <property type="project" value="UniProtKB-UniRule"/>
</dbReference>
<dbReference type="GO" id="GO:0005737">
    <property type="term" value="C:cytoplasm"/>
    <property type="evidence" value="ECO:0007669"/>
    <property type="project" value="UniProtKB-SubCell"/>
</dbReference>
<dbReference type="InterPro" id="IPR005467">
    <property type="entry name" value="His_kinase_dom"/>
</dbReference>
<evidence type="ECO:0000256" key="14">
    <source>
        <dbReference type="ARBA" id="ARBA00022840"/>
    </source>
</evidence>
<feature type="transmembrane region" description="Helical" evidence="23">
    <location>
        <begin position="41"/>
        <end position="62"/>
    </location>
</feature>
<comment type="cofactor">
    <cofactor evidence="2">
        <name>[4Fe-4S] cluster</name>
        <dbReference type="ChEBI" id="CHEBI:49883"/>
    </cofactor>
</comment>
<dbReference type="CDD" id="cd06225">
    <property type="entry name" value="HAMP"/>
    <property type="match status" value="1"/>
</dbReference>
<evidence type="ECO:0000256" key="10">
    <source>
        <dbReference type="ARBA" id="ARBA00022692"/>
    </source>
</evidence>
<name>A0A7W2AIF8_9BACL</name>
<dbReference type="SMART" id="SM00387">
    <property type="entry name" value="HATPase_c"/>
    <property type="match status" value="1"/>
</dbReference>
<keyword evidence="27" id="KW-1185">Reference proteome</keyword>
<dbReference type="Pfam" id="PF07730">
    <property type="entry name" value="HisKA_3"/>
    <property type="match status" value="1"/>
</dbReference>
<dbReference type="Pfam" id="PF00672">
    <property type="entry name" value="HAMP"/>
    <property type="match status" value="1"/>
</dbReference>
<proteinExistence type="predicted"/>
<dbReference type="PROSITE" id="PS50109">
    <property type="entry name" value="HIS_KIN"/>
    <property type="match status" value="1"/>
</dbReference>
<feature type="coiled-coil region" evidence="22">
    <location>
        <begin position="99"/>
        <end position="136"/>
    </location>
</feature>
<dbReference type="OrthoDB" id="9795828at2"/>
<dbReference type="PANTHER" id="PTHR24421:SF37">
    <property type="entry name" value="SENSOR HISTIDINE KINASE NARS"/>
    <property type="match status" value="1"/>
</dbReference>
<comment type="catalytic activity">
    <reaction evidence="1 21">
        <text>ATP + protein L-histidine = ADP + protein N-phospho-L-histidine.</text>
        <dbReference type="EC" id="2.7.13.3"/>
    </reaction>
</comment>
<sequence>MNPICGKSRLPPAAALLTVILISYRLDWQTLVTARIYGIPLPVLIPVFVVSIGTVFGFAFGYSMKRKIEVIVESIMRYERGNFAHRVPVLGEDEFGLIAGHLNRMAERAQQQVASLQKLTTEKAKWEERMKEAVISEERQRLARELHDAVSQQLFAISMMSSAVKETLTGDDRPIYRQIAMIEKMAGIAQNEMRALLLHLRPVTLEGKRLKEGLEELLEEFKAKQLAEVHWEVEDLPDLPKGIEDHLFRIVQEGLSNVFRHSQATSVTIRLAVRNRQIYLRIIDNGIGFDMNKPKSSSYGLQLIQERASEIGGIAEVISFPGKGTQIEVKVPIIEEEKGRDA</sequence>
<keyword evidence="13 21" id="KW-0418">Kinase</keyword>
<keyword evidence="17 21" id="KW-0902">Two-component regulatory system</keyword>
<keyword evidence="6" id="KW-0004">4Fe-4S</keyword>
<dbReference type="PANTHER" id="PTHR24421">
    <property type="entry name" value="NITRATE/NITRITE SENSOR PROTEIN NARX-RELATED"/>
    <property type="match status" value="1"/>
</dbReference>
<dbReference type="InterPro" id="IPR017202">
    <property type="entry name" value="LiaS/VraS"/>
</dbReference>
<feature type="domain" description="HAMP" evidence="25">
    <location>
        <begin position="62"/>
        <end position="114"/>
    </location>
</feature>
<keyword evidence="11" id="KW-0479">Metal-binding</keyword>
<keyword evidence="19 21" id="KW-0472">Membrane</keyword>
<accession>A0A7W2AIF8</accession>
<evidence type="ECO:0000256" key="20">
    <source>
        <dbReference type="ARBA" id="ARBA00024827"/>
    </source>
</evidence>
<dbReference type="InterPro" id="IPR036890">
    <property type="entry name" value="HATPase_C_sf"/>
</dbReference>
<evidence type="ECO:0000256" key="8">
    <source>
        <dbReference type="ARBA" id="ARBA00022553"/>
    </source>
</evidence>
<comment type="subcellular location">
    <subcellularLocation>
        <location evidence="4 21">Cell membrane</location>
        <topology evidence="4 21">Multi-pass membrane protein</topology>
    </subcellularLocation>
    <subcellularLocation>
        <location evidence="3">Cytoplasm</location>
    </subcellularLocation>
</comment>
<keyword evidence="14 21" id="KW-0067">ATP-binding</keyword>
<evidence type="ECO:0000256" key="2">
    <source>
        <dbReference type="ARBA" id="ARBA00001966"/>
    </source>
</evidence>
<dbReference type="Gene3D" id="1.20.5.1930">
    <property type="match status" value="1"/>
</dbReference>
<keyword evidence="9 21" id="KW-0808">Transferase</keyword>
<dbReference type="InterPro" id="IPR003660">
    <property type="entry name" value="HAMP_dom"/>
</dbReference>
<dbReference type="SUPFAM" id="SSF55874">
    <property type="entry name" value="ATPase domain of HSP90 chaperone/DNA topoisomerase II/histidine kinase"/>
    <property type="match status" value="1"/>
</dbReference>
<dbReference type="EMBL" id="JACEIP010000031">
    <property type="protein sequence ID" value="MBA4544197.1"/>
    <property type="molecule type" value="Genomic_DNA"/>
</dbReference>
<evidence type="ECO:0000259" key="24">
    <source>
        <dbReference type="PROSITE" id="PS50109"/>
    </source>
</evidence>
<comment type="function">
    <text evidence="20">Member of the two-component regulatory system NreB/NreC involved in the control of dissimilatory nitrate/nitrite reduction in response to oxygen. NreB functions as a direct oxygen sensor histidine kinase which is autophosphorylated, in the absence of oxygen, probably at the conserved histidine residue, and transfers its phosphate group probably to a conserved aspartate residue of NreC. NreB/NreC activates the expression of the nitrate (narGHJI) and nitrite (nir) reductase operons, as well as the putative nitrate transporter gene narT.</text>
</comment>
<protein>
    <recommendedName>
        <fullName evidence="21">Sensor histidine kinase</fullName>
        <ecNumber evidence="21">2.7.13.3</ecNumber>
    </recommendedName>
</protein>
<keyword evidence="15 23" id="KW-1133">Transmembrane helix</keyword>
<keyword evidence="10 23" id="KW-0812">Transmembrane</keyword>
<evidence type="ECO:0000256" key="16">
    <source>
        <dbReference type="ARBA" id="ARBA00023004"/>
    </source>
</evidence>
<dbReference type="GO" id="GO:0005886">
    <property type="term" value="C:plasma membrane"/>
    <property type="evidence" value="ECO:0007669"/>
    <property type="project" value="UniProtKB-SubCell"/>
</dbReference>
<dbReference type="Gene3D" id="6.10.340.10">
    <property type="match status" value="1"/>
</dbReference>
<evidence type="ECO:0000256" key="15">
    <source>
        <dbReference type="ARBA" id="ARBA00022989"/>
    </source>
</evidence>
<evidence type="ECO:0000313" key="26">
    <source>
        <dbReference type="EMBL" id="MBA4544197.1"/>
    </source>
</evidence>
<feature type="domain" description="Histidine kinase" evidence="24">
    <location>
        <begin position="141"/>
        <end position="335"/>
    </location>
</feature>
<dbReference type="GO" id="GO:0046983">
    <property type="term" value="F:protein dimerization activity"/>
    <property type="evidence" value="ECO:0007669"/>
    <property type="project" value="InterPro"/>
</dbReference>
<keyword evidence="8" id="KW-0597">Phosphoprotein</keyword>
<evidence type="ECO:0000256" key="6">
    <source>
        <dbReference type="ARBA" id="ARBA00022485"/>
    </source>
</evidence>
<dbReference type="AlphaFoldDB" id="A0A7W2AIF8"/>
<dbReference type="Pfam" id="PF02518">
    <property type="entry name" value="HATPase_c"/>
    <property type="match status" value="1"/>
</dbReference>